<dbReference type="AlphaFoldDB" id="A0A0C3BEY3"/>
<evidence type="ECO:0000313" key="2">
    <source>
        <dbReference type="Proteomes" id="UP000054166"/>
    </source>
</evidence>
<name>A0A0C3BEY3_PILCF</name>
<dbReference type="HOGENOM" id="CLU_2644763_0_0_1"/>
<organism evidence="1 2">
    <name type="scientific">Piloderma croceum (strain F 1598)</name>
    <dbReference type="NCBI Taxonomy" id="765440"/>
    <lineage>
        <taxon>Eukaryota</taxon>
        <taxon>Fungi</taxon>
        <taxon>Dikarya</taxon>
        <taxon>Basidiomycota</taxon>
        <taxon>Agaricomycotina</taxon>
        <taxon>Agaricomycetes</taxon>
        <taxon>Agaricomycetidae</taxon>
        <taxon>Atheliales</taxon>
        <taxon>Atheliaceae</taxon>
        <taxon>Piloderma</taxon>
    </lineage>
</organism>
<feature type="non-terminal residue" evidence="1">
    <location>
        <position position="77"/>
    </location>
</feature>
<keyword evidence="2" id="KW-1185">Reference proteome</keyword>
<reference evidence="1 2" key="1">
    <citation type="submission" date="2014-04" db="EMBL/GenBank/DDBJ databases">
        <authorList>
            <consortium name="DOE Joint Genome Institute"/>
            <person name="Kuo A."/>
            <person name="Tarkka M."/>
            <person name="Buscot F."/>
            <person name="Kohler A."/>
            <person name="Nagy L.G."/>
            <person name="Floudas D."/>
            <person name="Copeland A."/>
            <person name="Barry K.W."/>
            <person name="Cichocki N."/>
            <person name="Veneault-Fourrey C."/>
            <person name="LaButti K."/>
            <person name="Lindquist E.A."/>
            <person name="Lipzen A."/>
            <person name="Lundell T."/>
            <person name="Morin E."/>
            <person name="Murat C."/>
            <person name="Sun H."/>
            <person name="Tunlid A."/>
            <person name="Henrissat B."/>
            <person name="Grigoriev I.V."/>
            <person name="Hibbett D.S."/>
            <person name="Martin F."/>
            <person name="Nordberg H.P."/>
            <person name="Cantor M.N."/>
            <person name="Hua S.X."/>
        </authorList>
    </citation>
    <scope>NUCLEOTIDE SEQUENCE [LARGE SCALE GENOMIC DNA]</scope>
    <source>
        <strain evidence="1 2">F 1598</strain>
    </source>
</reference>
<dbReference type="InParanoid" id="A0A0C3BEY3"/>
<dbReference type="EMBL" id="KN833041">
    <property type="protein sequence ID" value="KIM75887.1"/>
    <property type="molecule type" value="Genomic_DNA"/>
</dbReference>
<accession>A0A0C3BEY3</accession>
<protein>
    <submittedName>
        <fullName evidence="1">Uncharacterized protein</fullName>
    </submittedName>
</protein>
<sequence length="77" mass="8742">MPLLTCTAKNCQRSCCYKPITIELLSLAGRTRNERPPVSFLPSPLFSRYSEMQDIDGVEPTAGEMVDLRTSRLWHGR</sequence>
<evidence type="ECO:0000313" key="1">
    <source>
        <dbReference type="EMBL" id="KIM75887.1"/>
    </source>
</evidence>
<gene>
    <name evidence="1" type="ORF">PILCRDRAFT_826908</name>
</gene>
<reference evidence="2" key="2">
    <citation type="submission" date="2015-01" db="EMBL/GenBank/DDBJ databases">
        <title>Evolutionary Origins and Diversification of the Mycorrhizal Mutualists.</title>
        <authorList>
            <consortium name="DOE Joint Genome Institute"/>
            <consortium name="Mycorrhizal Genomics Consortium"/>
            <person name="Kohler A."/>
            <person name="Kuo A."/>
            <person name="Nagy L.G."/>
            <person name="Floudas D."/>
            <person name="Copeland A."/>
            <person name="Barry K.W."/>
            <person name="Cichocki N."/>
            <person name="Veneault-Fourrey C."/>
            <person name="LaButti K."/>
            <person name="Lindquist E.A."/>
            <person name="Lipzen A."/>
            <person name="Lundell T."/>
            <person name="Morin E."/>
            <person name="Murat C."/>
            <person name="Riley R."/>
            <person name="Ohm R."/>
            <person name="Sun H."/>
            <person name="Tunlid A."/>
            <person name="Henrissat B."/>
            <person name="Grigoriev I.V."/>
            <person name="Hibbett D.S."/>
            <person name="Martin F."/>
        </authorList>
    </citation>
    <scope>NUCLEOTIDE SEQUENCE [LARGE SCALE GENOMIC DNA]</scope>
    <source>
        <strain evidence="2">F 1598</strain>
    </source>
</reference>
<dbReference type="Proteomes" id="UP000054166">
    <property type="component" value="Unassembled WGS sequence"/>
</dbReference>
<proteinExistence type="predicted"/>